<reference evidence="3 4" key="1">
    <citation type="journal article" date="2020" name="Environ. Microbiol. Rep.">
        <title>Redox cycling of Fe(II) and Fe(III) in magnetite accelerates aceticlastic methanogenesis by Methanosarcina mazei.</title>
        <authorList>
            <person name="Wang H."/>
            <person name="Byrne J.M."/>
            <person name="Liu P."/>
            <person name="Liu J."/>
            <person name="Dong X."/>
            <person name="Lu Y."/>
        </authorList>
    </citation>
    <scope>NUCLEOTIDE SEQUENCE [LARGE SCALE GENOMIC DNA]</scope>
    <source>
        <strain evidence="4">zm-15</strain>
    </source>
</reference>
<dbReference type="Proteomes" id="UP000467371">
    <property type="component" value="Chromosome"/>
</dbReference>
<dbReference type="GO" id="GO:0051607">
    <property type="term" value="P:defense response to virus"/>
    <property type="evidence" value="ECO:0007669"/>
    <property type="project" value="UniProtKB-KW"/>
</dbReference>
<organism evidence="3 4">
    <name type="scientific">Methanosarcina mazei</name>
    <name type="common">Methanosarcina frisia</name>
    <dbReference type="NCBI Taxonomy" id="2209"/>
    <lineage>
        <taxon>Archaea</taxon>
        <taxon>Methanobacteriati</taxon>
        <taxon>Methanobacteriota</taxon>
        <taxon>Stenosarchaea group</taxon>
        <taxon>Methanomicrobia</taxon>
        <taxon>Methanosarcinales</taxon>
        <taxon>Methanosarcinaceae</taxon>
        <taxon>Methanosarcina</taxon>
    </lineage>
</organism>
<dbReference type="Pfam" id="PF03787">
    <property type="entry name" value="RAMPs"/>
    <property type="match status" value="1"/>
</dbReference>
<dbReference type="NCBIfam" id="TIGR01894">
    <property type="entry name" value="cas_TM1795_cmr1"/>
    <property type="match status" value="1"/>
</dbReference>
<keyword evidence="1" id="KW-0051">Antiviral defense</keyword>
<dbReference type="AlphaFoldDB" id="A0A6C0VJ41"/>
<dbReference type="EMBL" id="CP042908">
    <property type="protein sequence ID" value="QIB90303.1"/>
    <property type="molecule type" value="Genomic_DNA"/>
</dbReference>
<name>A0A6C0VJ41_METMZ</name>
<dbReference type="InterPro" id="IPR005537">
    <property type="entry name" value="RAMP_III_fam"/>
</dbReference>
<feature type="domain" description="CRISPR type III-associated protein" evidence="2">
    <location>
        <begin position="2"/>
        <end position="166"/>
    </location>
</feature>
<sequence>MEIQTLTPIWTGDAEGKCTTIKETAIIGSMRWWYEAIVRGMDGYACDPTSEQSCQFDVKAYDEEYKRHLKANESKKLASKYAIEAGLKKVCPACRLFGCTGWKRRFKILVNNLEGTFTQGINGGYTGSFEIEFHEIFNISDSEKWLLYQTLQIIENYGTFGGRTTRKPQNNQVGKDYGLIRVNLVNADWARKSVYNETQKLIDTISENCGRSNNENWFDFRYYWVIKGEYLDRLKMNEIFGLDNKGNVATGKDEFLEFLRGNRASSMKPTGSSKKIFSFKGENKVFGYVRSEQELNIIKRKLQTKIKQDTNHIITGKDILQNIQNGRNENV</sequence>
<evidence type="ECO:0000313" key="4">
    <source>
        <dbReference type="Proteomes" id="UP000467371"/>
    </source>
</evidence>
<dbReference type="InterPro" id="IPR007522">
    <property type="entry name" value="CRISPR-assoc_prot_TM1795"/>
</dbReference>
<evidence type="ECO:0000256" key="1">
    <source>
        <dbReference type="ARBA" id="ARBA00023118"/>
    </source>
</evidence>
<accession>A0A6C0VJ41</accession>
<evidence type="ECO:0000259" key="2">
    <source>
        <dbReference type="Pfam" id="PF03787"/>
    </source>
</evidence>
<proteinExistence type="predicted"/>
<gene>
    <name evidence="3" type="primary">cmr1</name>
    <name evidence="3" type="ORF">FQU78_03805</name>
</gene>
<protein>
    <submittedName>
        <fullName evidence="3">Type III-B CRISPR module RAMP protein Cmr1</fullName>
    </submittedName>
</protein>
<evidence type="ECO:0000313" key="3">
    <source>
        <dbReference type="EMBL" id="QIB90303.1"/>
    </source>
</evidence>